<feature type="compositionally biased region" description="Basic and acidic residues" evidence="1">
    <location>
        <begin position="20"/>
        <end position="35"/>
    </location>
</feature>
<proteinExistence type="predicted"/>
<protein>
    <submittedName>
        <fullName evidence="2">Uncharacterized protein</fullName>
    </submittedName>
</protein>
<evidence type="ECO:0000256" key="1">
    <source>
        <dbReference type="SAM" id="MobiDB-lite"/>
    </source>
</evidence>
<dbReference type="EMBL" id="WMEO01000018">
    <property type="protein sequence ID" value="MYL17203.1"/>
    <property type="molecule type" value="Genomic_DNA"/>
</dbReference>
<dbReference type="RefSeq" id="WP_159369226.1">
    <property type="nucleotide sequence ID" value="NZ_WMEO01000018.1"/>
</dbReference>
<dbReference type="AlphaFoldDB" id="A0A6B1IEV0"/>
<organism evidence="2 3">
    <name type="scientific">Halorubrum distributum</name>
    <dbReference type="NCBI Taxonomy" id="29283"/>
    <lineage>
        <taxon>Archaea</taxon>
        <taxon>Methanobacteriati</taxon>
        <taxon>Methanobacteriota</taxon>
        <taxon>Stenosarchaea group</taxon>
        <taxon>Halobacteria</taxon>
        <taxon>Halobacteriales</taxon>
        <taxon>Haloferacaceae</taxon>
        <taxon>Halorubrum</taxon>
        <taxon>Halorubrum distributum group</taxon>
    </lineage>
</organism>
<evidence type="ECO:0000313" key="3">
    <source>
        <dbReference type="Proteomes" id="UP000460194"/>
    </source>
</evidence>
<feature type="compositionally biased region" description="Polar residues" evidence="1">
    <location>
        <begin position="55"/>
        <end position="71"/>
    </location>
</feature>
<gene>
    <name evidence="2" type="ORF">GLW36_11165</name>
</gene>
<feature type="region of interest" description="Disordered" evidence="1">
    <location>
        <begin position="20"/>
        <end position="93"/>
    </location>
</feature>
<name>A0A6B1IEV0_9EURY</name>
<sequence>MVVCLLAELLRDLGYSDIRADHTSAYPDPEKRNGRVPDVTADSPFGRDPVVEIDTGTNTTTRDQRQLSDLSTGLDPNESLIQVNGDDPLFDGW</sequence>
<evidence type="ECO:0000313" key="2">
    <source>
        <dbReference type="EMBL" id="MYL17203.1"/>
    </source>
</evidence>
<reference evidence="2 3" key="1">
    <citation type="submission" date="2019-11" db="EMBL/GenBank/DDBJ databases">
        <title>Genome sequences of 17 halophilic strains isolated from different environments.</title>
        <authorList>
            <person name="Furrow R.E."/>
        </authorList>
    </citation>
    <scope>NUCLEOTIDE SEQUENCE [LARGE SCALE GENOMIC DNA]</scope>
    <source>
        <strain evidence="2 3">22517_05_Cabo</strain>
    </source>
</reference>
<comment type="caution">
    <text evidence="2">The sequence shown here is derived from an EMBL/GenBank/DDBJ whole genome shotgun (WGS) entry which is preliminary data.</text>
</comment>
<accession>A0A6B1IEV0</accession>
<dbReference type="Proteomes" id="UP000460194">
    <property type="component" value="Unassembled WGS sequence"/>
</dbReference>